<sequence>MLGSVPEVRRDSSGVTIEWRGNETARPADPWVFPGTIQENATYSFVVPSALGGHFVGGKDLNGSSSAPLGVTVPQDVNPEAQGRKDMQDLLRTFLTYATSADDARTEALDNPTGEWYKSPAGPSEAQRRVQSLYDQYEKSKTLLPPLHRHKTEQGETIWRVGRGWRYPISASEQDGESVPWSDGQAALKFRLGTSAKFELYLPRDAEKVLQEKELLSVLVKSLSTSPTDPEPITDWKEDSVKSTDYVIHWGGRQPHSKETSKIWYDGLVYYHVVLPTGVEAALRNDGQGGRAWGQMHFFLARCVLAIAEARLDLSPVPGPTEVPFKSA</sequence>
<dbReference type="RefSeq" id="XP_067927670.1">
    <property type="nucleotide sequence ID" value="XM_068060353.1"/>
</dbReference>
<proteinExistence type="predicted"/>
<dbReference type="GeneID" id="94423564"/>
<comment type="caution">
    <text evidence="1">The sequence shown here is derived from an EMBL/GenBank/DDBJ whole genome shotgun (WGS) entry which is preliminary data.</text>
</comment>
<dbReference type="AlphaFoldDB" id="A0A2C6LI25"/>
<dbReference type="VEuPathDB" id="ToxoDB:CSUI_000119"/>
<dbReference type="EMBL" id="MIGC01000046">
    <property type="protein sequence ID" value="PHJ26024.1"/>
    <property type="molecule type" value="Genomic_DNA"/>
</dbReference>
<name>A0A2C6LI25_9APIC</name>
<evidence type="ECO:0000313" key="1">
    <source>
        <dbReference type="EMBL" id="PHJ26024.1"/>
    </source>
</evidence>
<keyword evidence="2" id="KW-1185">Reference proteome</keyword>
<protein>
    <submittedName>
        <fullName evidence="1">Uncharacterized protein</fullName>
    </submittedName>
</protein>
<gene>
    <name evidence="1" type="ORF">CSUI_000119</name>
</gene>
<organism evidence="1 2">
    <name type="scientific">Cystoisospora suis</name>
    <dbReference type="NCBI Taxonomy" id="483139"/>
    <lineage>
        <taxon>Eukaryota</taxon>
        <taxon>Sar</taxon>
        <taxon>Alveolata</taxon>
        <taxon>Apicomplexa</taxon>
        <taxon>Conoidasida</taxon>
        <taxon>Coccidia</taxon>
        <taxon>Eucoccidiorida</taxon>
        <taxon>Eimeriorina</taxon>
        <taxon>Sarcocystidae</taxon>
        <taxon>Cystoisospora</taxon>
    </lineage>
</organism>
<reference evidence="1 2" key="1">
    <citation type="journal article" date="2017" name="Int. J. Parasitol.">
        <title>The genome of the protozoan parasite Cystoisospora suis and a reverse vaccinology approach to identify vaccine candidates.</title>
        <authorList>
            <person name="Palmieri N."/>
            <person name="Shrestha A."/>
            <person name="Ruttkowski B."/>
            <person name="Beck T."/>
            <person name="Vogl C."/>
            <person name="Tomley F."/>
            <person name="Blake D.P."/>
            <person name="Joachim A."/>
        </authorList>
    </citation>
    <scope>NUCLEOTIDE SEQUENCE [LARGE SCALE GENOMIC DNA]</scope>
    <source>
        <strain evidence="1 2">Wien I</strain>
    </source>
</reference>
<accession>A0A2C6LI25</accession>
<evidence type="ECO:0000313" key="2">
    <source>
        <dbReference type="Proteomes" id="UP000221165"/>
    </source>
</evidence>
<dbReference type="Proteomes" id="UP000221165">
    <property type="component" value="Unassembled WGS sequence"/>
</dbReference>